<dbReference type="GO" id="GO:0016747">
    <property type="term" value="F:acyltransferase activity, transferring groups other than amino-acyl groups"/>
    <property type="evidence" value="ECO:0007669"/>
    <property type="project" value="InterPro"/>
</dbReference>
<gene>
    <name evidence="4" type="ORF">HNQ72_002112</name>
</gene>
<keyword evidence="4" id="KW-0689">Ribosomal protein</keyword>
<protein>
    <submittedName>
        <fullName evidence="4">Ribosomal protein S18 acetylase RimI-like enzyme</fullName>
    </submittedName>
</protein>
<keyword evidence="4" id="KW-0687">Ribonucleoprotein</keyword>
<dbReference type="PROSITE" id="PS51186">
    <property type="entry name" value="GNAT"/>
    <property type="match status" value="1"/>
</dbReference>
<dbReference type="Gene3D" id="3.40.630.30">
    <property type="match status" value="1"/>
</dbReference>
<organism evidence="4 5">
    <name type="scientific">Rhizobium wenxiniae</name>
    <dbReference type="NCBI Taxonomy" id="1737357"/>
    <lineage>
        <taxon>Bacteria</taxon>
        <taxon>Pseudomonadati</taxon>
        <taxon>Pseudomonadota</taxon>
        <taxon>Alphaproteobacteria</taxon>
        <taxon>Hyphomicrobiales</taxon>
        <taxon>Rhizobiaceae</taxon>
        <taxon>Rhizobium/Agrobacterium group</taxon>
        <taxon>Rhizobium</taxon>
    </lineage>
</organism>
<accession>A0A7X0CZG4</accession>
<dbReference type="Proteomes" id="UP000547879">
    <property type="component" value="Unassembled WGS sequence"/>
</dbReference>
<evidence type="ECO:0000313" key="4">
    <source>
        <dbReference type="EMBL" id="MBB6162294.1"/>
    </source>
</evidence>
<dbReference type="InterPro" id="IPR016181">
    <property type="entry name" value="Acyl_CoA_acyltransferase"/>
</dbReference>
<keyword evidence="2" id="KW-0012">Acyltransferase</keyword>
<dbReference type="EMBL" id="JACHEG010000002">
    <property type="protein sequence ID" value="MBB6162294.1"/>
    <property type="molecule type" value="Genomic_DNA"/>
</dbReference>
<dbReference type="InterPro" id="IPR050832">
    <property type="entry name" value="Bact_Acetyltransf"/>
</dbReference>
<keyword evidence="5" id="KW-1185">Reference proteome</keyword>
<name>A0A7X0CZG4_9HYPH</name>
<reference evidence="4 5" key="1">
    <citation type="submission" date="2020-08" db="EMBL/GenBank/DDBJ databases">
        <title>Genomic Encyclopedia of Type Strains, Phase IV (KMG-IV): sequencing the most valuable type-strain genomes for metagenomic binning, comparative biology and taxonomic classification.</title>
        <authorList>
            <person name="Goeker M."/>
        </authorList>
    </citation>
    <scope>NUCLEOTIDE SEQUENCE [LARGE SCALE GENOMIC DNA]</scope>
    <source>
        <strain evidence="4 5">DSM 100734</strain>
    </source>
</reference>
<feature type="domain" description="N-acetyltransferase" evidence="3">
    <location>
        <begin position="3"/>
        <end position="145"/>
    </location>
</feature>
<evidence type="ECO:0000256" key="1">
    <source>
        <dbReference type="ARBA" id="ARBA00022679"/>
    </source>
</evidence>
<dbReference type="PANTHER" id="PTHR43877:SF2">
    <property type="entry name" value="AMINOALKYLPHOSPHONATE N-ACETYLTRANSFERASE-RELATED"/>
    <property type="match status" value="1"/>
</dbReference>
<dbReference type="PANTHER" id="PTHR43877">
    <property type="entry name" value="AMINOALKYLPHOSPHONATE N-ACETYLTRANSFERASE-RELATED-RELATED"/>
    <property type="match status" value="1"/>
</dbReference>
<comment type="caution">
    <text evidence="4">The sequence shown here is derived from an EMBL/GenBank/DDBJ whole genome shotgun (WGS) entry which is preliminary data.</text>
</comment>
<dbReference type="GO" id="GO:0005840">
    <property type="term" value="C:ribosome"/>
    <property type="evidence" value="ECO:0007669"/>
    <property type="project" value="UniProtKB-KW"/>
</dbReference>
<keyword evidence="1" id="KW-0808">Transferase</keyword>
<sequence length="145" mass="16058">MPAEIRPALLSDIPAVFRVRTSVRENHLSIEQLSQMGITKEAVAEMIAASSCAWVAVVDYQVVGFSMIDIDEASLFAAFVLPAFAGRGLGRQLVSAAEAELFRHHSEIWLETGRETRAAGFYRSLGWGNEQDIGHLDIRLTKRRS</sequence>
<dbReference type="RefSeq" id="WP_183992195.1">
    <property type="nucleotide sequence ID" value="NZ_BMHW01000002.1"/>
</dbReference>
<dbReference type="InterPro" id="IPR000182">
    <property type="entry name" value="GNAT_dom"/>
</dbReference>
<dbReference type="AlphaFoldDB" id="A0A7X0CZG4"/>
<evidence type="ECO:0000256" key="2">
    <source>
        <dbReference type="ARBA" id="ARBA00023315"/>
    </source>
</evidence>
<dbReference type="CDD" id="cd04301">
    <property type="entry name" value="NAT_SF"/>
    <property type="match status" value="1"/>
</dbReference>
<evidence type="ECO:0000259" key="3">
    <source>
        <dbReference type="PROSITE" id="PS51186"/>
    </source>
</evidence>
<dbReference type="Pfam" id="PF13508">
    <property type="entry name" value="Acetyltransf_7"/>
    <property type="match status" value="1"/>
</dbReference>
<dbReference type="SUPFAM" id="SSF55729">
    <property type="entry name" value="Acyl-CoA N-acyltransferases (Nat)"/>
    <property type="match status" value="1"/>
</dbReference>
<evidence type="ECO:0000313" key="5">
    <source>
        <dbReference type="Proteomes" id="UP000547879"/>
    </source>
</evidence>
<proteinExistence type="predicted"/>